<feature type="compositionally biased region" description="Polar residues" evidence="1">
    <location>
        <begin position="355"/>
        <end position="372"/>
    </location>
</feature>
<evidence type="ECO:0000313" key="3">
    <source>
        <dbReference type="Proteomes" id="UP001152130"/>
    </source>
</evidence>
<feature type="region of interest" description="Disordered" evidence="1">
    <location>
        <begin position="353"/>
        <end position="409"/>
    </location>
</feature>
<organism evidence="2 3">
    <name type="scientific">Fusarium irregulare</name>
    <dbReference type="NCBI Taxonomy" id="2494466"/>
    <lineage>
        <taxon>Eukaryota</taxon>
        <taxon>Fungi</taxon>
        <taxon>Dikarya</taxon>
        <taxon>Ascomycota</taxon>
        <taxon>Pezizomycotina</taxon>
        <taxon>Sordariomycetes</taxon>
        <taxon>Hypocreomycetidae</taxon>
        <taxon>Hypocreales</taxon>
        <taxon>Nectriaceae</taxon>
        <taxon>Fusarium</taxon>
        <taxon>Fusarium incarnatum-equiseti species complex</taxon>
    </lineage>
</organism>
<dbReference type="EMBL" id="JAPDHF010000007">
    <property type="protein sequence ID" value="KAJ4015376.1"/>
    <property type="molecule type" value="Genomic_DNA"/>
</dbReference>
<evidence type="ECO:0000256" key="1">
    <source>
        <dbReference type="SAM" id="MobiDB-lite"/>
    </source>
</evidence>
<feature type="compositionally biased region" description="Basic and acidic residues" evidence="1">
    <location>
        <begin position="314"/>
        <end position="324"/>
    </location>
</feature>
<feature type="compositionally biased region" description="Basic residues" evidence="1">
    <location>
        <begin position="481"/>
        <end position="494"/>
    </location>
</feature>
<feature type="compositionally biased region" description="Basic residues" evidence="1">
    <location>
        <begin position="461"/>
        <end position="471"/>
    </location>
</feature>
<accession>A0A9W8UBH6</accession>
<comment type="caution">
    <text evidence="2">The sequence shown here is derived from an EMBL/GenBank/DDBJ whole genome shotgun (WGS) entry which is preliminary data.</text>
</comment>
<sequence length="677" mass="75863">MPPPKMPSYERVDYELALFKANMEEIRQHRAFASELIHQDCGQIDQVLQGKTPDKRELSQRQLKSDGASIVPRLTDRVFPLRSLDNTIKDKATNVASGDNTIHVATGKANEGPSKAATARAPKKPRVAKANGSDPPKKRGRPRKYPLPEPKPPPESKSSHLSWGVKWVVIWMLNKQHSFSRIVNVILRLEDRQVQDFMEIYVCEYSGWDKWQKEVGKIPLETLQEHAMEKGQTVDELLEQYRPRHHTEKITPEDREMGAIFLLDFPTLARQFEALEDMRGFLLMDIEWNYIQDAIDKQRIPIPIVLSGIVGRDDTLDDTEHRDESETDGIGNTATVGRGEYLVNFDIPQRVPDTRSFSPLTGSQLPQMSPPQTHHEFERNGPFGSAAANDILSPPFGQSTPPPTPSSRLRDMLDEKYREFLEEEKKLENESSSEDDGEGIGNMVVPEPEKDDEEYCPNTKRSSKRTRKMTLKKKESDKMMAQKKKKIGGSRKQKKLQEDSEAEEDSHHAFEAISNAPKTPTKRKKGVTAGGSDPPSSGRIKLIVRSSRNDTPTKPKGQRSTDIMPSEDPTANSAISASHAISAKHAIYAAMSTSAHFAQTAVRRSGQNNETEIARVLRNQIRPNELRAAFENIRSEGARYADRASFALVAEKADCAGIAFEADDANEVLTGEGKDNA</sequence>
<feature type="region of interest" description="Disordered" evidence="1">
    <location>
        <begin position="423"/>
        <end position="574"/>
    </location>
</feature>
<protein>
    <submittedName>
        <fullName evidence="2">Uncharacterized protein</fullName>
    </submittedName>
</protein>
<gene>
    <name evidence="2" type="ORF">NW766_005715</name>
</gene>
<dbReference type="Proteomes" id="UP001152130">
    <property type="component" value="Unassembled WGS sequence"/>
</dbReference>
<proteinExistence type="predicted"/>
<feature type="region of interest" description="Disordered" evidence="1">
    <location>
        <begin position="104"/>
        <end position="159"/>
    </location>
</feature>
<name>A0A9W8UBH6_9HYPO</name>
<keyword evidence="3" id="KW-1185">Reference proteome</keyword>
<reference evidence="2" key="1">
    <citation type="submission" date="2022-10" db="EMBL/GenBank/DDBJ databases">
        <title>Fusarium specimens isolated from Avocado Roots.</title>
        <authorList>
            <person name="Stajich J."/>
            <person name="Roper C."/>
            <person name="Heimlech-Rivalta G."/>
        </authorList>
    </citation>
    <scope>NUCLEOTIDE SEQUENCE</scope>
    <source>
        <strain evidence="2">CF00143</strain>
    </source>
</reference>
<evidence type="ECO:0000313" key="2">
    <source>
        <dbReference type="EMBL" id="KAJ4015376.1"/>
    </source>
</evidence>
<dbReference type="AlphaFoldDB" id="A0A9W8UBH6"/>
<feature type="region of interest" description="Disordered" evidence="1">
    <location>
        <begin position="314"/>
        <end position="334"/>
    </location>
</feature>